<organism evidence="1">
    <name type="scientific">marine metagenome</name>
    <dbReference type="NCBI Taxonomy" id="408172"/>
    <lineage>
        <taxon>unclassified sequences</taxon>
        <taxon>metagenomes</taxon>
        <taxon>ecological metagenomes</taxon>
    </lineage>
</organism>
<evidence type="ECO:0000313" key="1">
    <source>
        <dbReference type="EMBL" id="SVD34711.1"/>
    </source>
</evidence>
<reference evidence="1" key="1">
    <citation type="submission" date="2018-05" db="EMBL/GenBank/DDBJ databases">
        <authorList>
            <person name="Lanie J.A."/>
            <person name="Ng W.-L."/>
            <person name="Kazmierczak K.M."/>
            <person name="Andrzejewski T.M."/>
            <person name="Davidsen T.M."/>
            <person name="Wayne K.J."/>
            <person name="Tettelin H."/>
            <person name="Glass J.I."/>
            <person name="Rusch D."/>
            <person name="Podicherti R."/>
            <person name="Tsui H.-C.T."/>
            <person name="Winkler M.E."/>
        </authorList>
    </citation>
    <scope>NUCLEOTIDE SEQUENCE</scope>
</reference>
<protein>
    <submittedName>
        <fullName evidence="1">Uncharacterized protein</fullName>
    </submittedName>
</protein>
<dbReference type="AlphaFoldDB" id="A0A382ULZ7"/>
<dbReference type="EMBL" id="UINC01144902">
    <property type="protein sequence ID" value="SVD34711.1"/>
    <property type="molecule type" value="Genomic_DNA"/>
</dbReference>
<accession>A0A382ULZ7</accession>
<sequence>VDDKNYELQGVYEFTEDVYNNFLCTPEGDLEKFLQTAPRKKLH</sequence>
<feature type="non-terminal residue" evidence="1">
    <location>
        <position position="1"/>
    </location>
</feature>
<proteinExistence type="predicted"/>
<gene>
    <name evidence="1" type="ORF">METZ01_LOCUS387565</name>
</gene>
<name>A0A382ULZ7_9ZZZZ</name>